<gene>
    <name evidence="2" type="ordered locus">RB6444</name>
</gene>
<dbReference type="STRING" id="243090.RB6444"/>
<dbReference type="Proteomes" id="UP000001025">
    <property type="component" value="Chromosome"/>
</dbReference>
<keyword evidence="3" id="KW-1185">Reference proteome</keyword>
<feature type="region of interest" description="Disordered" evidence="1">
    <location>
        <begin position="42"/>
        <end position="64"/>
    </location>
</feature>
<dbReference type="AlphaFoldDB" id="Q7UQ98"/>
<dbReference type="EMBL" id="BX294144">
    <property type="protein sequence ID" value="CAD74807.1"/>
    <property type="molecule type" value="Genomic_DNA"/>
</dbReference>
<evidence type="ECO:0000256" key="1">
    <source>
        <dbReference type="SAM" id="MobiDB-lite"/>
    </source>
</evidence>
<dbReference type="HOGENOM" id="CLU_2864853_0_0_0"/>
<organism evidence="2 3">
    <name type="scientific">Rhodopirellula baltica (strain DSM 10527 / NCIMB 13988 / SH1)</name>
    <dbReference type="NCBI Taxonomy" id="243090"/>
    <lineage>
        <taxon>Bacteria</taxon>
        <taxon>Pseudomonadati</taxon>
        <taxon>Planctomycetota</taxon>
        <taxon>Planctomycetia</taxon>
        <taxon>Pirellulales</taxon>
        <taxon>Pirellulaceae</taxon>
        <taxon>Rhodopirellula</taxon>
    </lineage>
</organism>
<protein>
    <submittedName>
        <fullName evidence="2">Uncharacterized protein</fullName>
    </submittedName>
</protein>
<dbReference type="KEGG" id="rba:RB6444"/>
<accession>Q7UQ98</accession>
<proteinExistence type="predicted"/>
<evidence type="ECO:0000313" key="2">
    <source>
        <dbReference type="EMBL" id="CAD74807.1"/>
    </source>
</evidence>
<name>Q7UQ98_RHOBA</name>
<reference evidence="2 3" key="1">
    <citation type="journal article" date="2003" name="Proc. Natl. Acad. Sci. U.S.A.">
        <title>Complete genome sequence of the marine planctomycete Pirellula sp. strain 1.</title>
        <authorList>
            <person name="Gloeckner F.O."/>
            <person name="Kube M."/>
            <person name="Bauer M."/>
            <person name="Teeling H."/>
            <person name="Lombardot T."/>
            <person name="Ludwig W."/>
            <person name="Gade D."/>
            <person name="Beck A."/>
            <person name="Borzym K."/>
            <person name="Heitmann K."/>
            <person name="Rabus R."/>
            <person name="Schlesner H."/>
            <person name="Amann R."/>
            <person name="Reinhardt R."/>
        </authorList>
    </citation>
    <scope>NUCLEOTIDE SEQUENCE [LARGE SCALE GENOMIC DNA]</scope>
    <source>
        <strain evidence="3">DSM 10527 / NCIMB 13988 / SH1</strain>
    </source>
</reference>
<dbReference type="InParanoid" id="Q7UQ98"/>
<evidence type="ECO:0000313" key="3">
    <source>
        <dbReference type="Proteomes" id="UP000001025"/>
    </source>
</evidence>
<dbReference type="EnsemblBacteria" id="CAD74807">
    <property type="protein sequence ID" value="CAD74807"/>
    <property type="gene ID" value="RB6444"/>
</dbReference>
<sequence length="64" mass="6550">MQSGSSRCIAGREQIGETHVGLNQAGGGGIATNILVQLHPKVAEQSEPPMGPISEMPQPDSALA</sequence>